<feature type="signal peptide" evidence="1">
    <location>
        <begin position="1"/>
        <end position="18"/>
    </location>
</feature>
<dbReference type="HOGENOM" id="CLU_139008_1_0_4"/>
<sequence>MKISLLFAAIAMSLLSGCATGPQSKYDWGNYEQSVYSYYKEPANIDAFSTSLNNVIQAAELNKRPVAPGVYAEYGYLLTLQGKTEDGLAFFDKEKKQWPESAVFMDTMKKVTLGSAKKTADEGVAK</sequence>
<dbReference type="STRING" id="1349767.GJA_420"/>
<dbReference type="AlphaFoldDB" id="W0UZM8"/>
<dbReference type="Proteomes" id="UP000027604">
    <property type="component" value="Chromosome I"/>
</dbReference>
<dbReference type="PIRSF" id="PIRSF020555">
    <property type="entry name" value="UCP020555"/>
    <property type="match status" value="1"/>
</dbReference>
<dbReference type="KEGG" id="jag:GJA_420"/>
<keyword evidence="3" id="KW-1185">Reference proteome</keyword>
<gene>
    <name evidence="2" type="ORF">GJA_420</name>
</gene>
<organism evidence="2 3">
    <name type="scientific">Janthinobacterium agaricidamnosum NBRC 102515 = DSM 9628</name>
    <dbReference type="NCBI Taxonomy" id="1349767"/>
    <lineage>
        <taxon>Bacteria</taxon>
        <taxon>Pseudomonadati</taxon>
        <taxon>Pseudomonadota</taxon>
        <taxon>Betaproteobacteria</taxon>
        <taxon>Burkholderiales</taxon>
        <taxon>Oxalobacteraceae</taxon>
        <taxon>Janthinobacterium</taxon>
    </lineage>
</organism>
<dbReference type="OrthoDB" id="9800218at2"/>
<keyword evidence="2" id="KW-0449">Lipoprotein</keyword>
<protein>
    <submittedName>
        <fullName evidence="2">Putative lipoprotein</fullName>
    </submittedName>
</protein>
<dbReference type="PATRIC" id="fig|1349767.4.peg.2135"/>
<dbReference type="InterPro" id="IPR014508">
    <property type="entry name" value="UCP020555_TPR-like"/>
</dbReference>
<dbReference type="Pfam" id="PF16068">
    <property type="entry name" value="DUF4810"/>
    <property type="match status" value="1"/>
</dbReference>
<dbReference type="PROSITE" id="PS51257">
    <property type="entry name" value="PROKAR_LIPOPROTEIN"/>
    <property type="match status" value="1"/>
</dbReference>
<evidence type="ECO:0000256" key="1">
    <source>
        <dbReference type="SAM" id="SignalP"/>
    </source>
</evidence>
<dbReference type="eggNOG" id="COG4259">
    <property type="taxonomic scope" value="Bacteria"/>
</dbReference>
<proteinExistence type="predicted"/>
<dbReference type="EMBL" id="HG322949">
    <property type="protein sequence ID" value="CDG81081.1"/>
    <property type="molecule type" value="Genomic_DNA"/>
</dbReference>
<accession>W0UZM8</accession>
<keyword evidence="1" id="KW-0732">Signal</keyword>
<evidence type="ECO:0000313" key="3">
    <source>
        <dbReference type="Proteomes" id="UP000027604"/>
    </source>
</evidence>
<evidence type="ECO:0000313" key="2">
    <source>
        <dbReference type="EMBL" id="CDG81081.1"/>
    </source>
</evidence>
<reference evidence="2 3" key="1">
    <citation type="journal article" date="2015" name="Genome Announc.">
        <title>Genome Sequence of Mushroom Soft-Rot Pathogen Janthinobacterium agaricidamnosum.</title>
        <authorList>
            <person name="Graupner K."/>
            <person name="Lackner G."/>
            <person name="Hertweck C."/>
        </authorList>
    </citation>
    <scope>NUCLEOTIDE SEQUENCE [LARGE SCALE GENOMIC DNA]</scope>
    <source>
        <strain evidence="3">NBRC 102515 / DSM 9628</strain>
    </source>
</reference>
<name>W0UZM8_9BURK</name>
<feature type="chain" id="PRO_5004797431" evidence="1">
    <location>
        <begin position="19"/>
        <end position="126"/>
    </location>
</feature>
<dbReference type="RefSeq" id="WP_038488208.1">
    <property type="nucleotide sequence ID" value="NZ_BCTH01000023.1"/>
</dbReference>